<protein>
    <submittedName>
        <fullName evidence="3">Monoamine oxidase</fullName>
    </submittedName>
</protein>
<dbReference type="PANTHER" id="PTHR43563:SF1">
    <property type="entry name" value="AMINE OXIDASE [FLAVIN-CONTAINING] B"/>
    <property type="match status" value="1"/>
</dbReference>
<dbReference type="GO" id="GO:0016491">
    <property type="term" value="F:oxidoreductase activity"/>
    <property type="evidence" value="ECO:0007669"/>
    <property type="project" value="InterPro"/>
</dbReference>
<comment type="caution">
    <text evidence="3">The sequence shown here is derived from an EMBL/GenBank/DDBJ whole genome shotgun (WGS) entry which is preliminary data.</text>
</comment>
<dbReference type="EMBL" id="QLMC01000020">
    <property type="protein sequence ID" value="RAJ89868.1"/>
    <property type="molecule type" value="Genomic_DNA"/>
</dbReference>
<name>A0A327WG16_LARAB</name>
<evidence type="ECO:0000259" key="2">
    <source>
        <dbReference type="Pfam" id="PF01593"/>
    </source>
</evidence>
<dbReference type="AlphaFoldDB" id="A0A327WG16"/>
<dbReference type="Pfam" id="PF01593">
    <property type="entry name" value="Amino_oxidase"/>
    <property type="match status" value="2"/>
</dbReference>
<comment type="similarity">
    <text evidence="1">Belongs to the flavin monoamine oxidase family.</text>
</comment>
<evidence type="ECO:0000256" key="1">
    <source>
        <dbReference type="ARBA" id="ARBA00005995"/>
    </source>
</evidence>
<dbReference type="InterPro" id="IPR002937">
    <property type="entry name" value="Amino_oxidase"/>
</dbReference>
<feature type="domain" description="Amine oxidase" evidence="2">
    <location>
        <begin position="14"/>
        <end position="84"/>
    </location>
</feature>
<dbReference type="SUPFAM" id="SSF51905">
    <property type="entry name" value="FAD/NAD(P)-binding domain"/>
    <property type="match status" value="1"/>
</dbReference>
<feature type="domain" description="Amine oxidase" evidence="2">
    <location>
        <begin position="102"/>
        <end position="347"/>
    </location>
</feature>
<sequence length="354" mass="38476">MKPSDKIIILGGGLSGLSLAYYLRNKPFNVTILEASPRLGGRIHTVAGLLETPLELGATWFSARHPNLLTLVAELGLTTFPQFAEGVSLFQSKSFEPPQKFFIPASEDPSYRLAGGTGQLIEALAKQLDPSSIHLDTEVTGIQEVQQGVVIQTANGRTYQANQVVSCIPLPVMASKVNVTPELPLEVGELLPTVQTWMGGSIKFAVEYATAFWRSNGYSGMLYSQADIVIEMYDHTSADGQRFGFTGFLSPGSVSFTQEVRKELVLRQLGELFGPEALSATTYVDKVWNDKFLVAGNAVIHRPHQNNGHPLLQQSYLNGKLYFGGTETARESPGYMEGAVVAAKRLALKLKVGN</sequence>
<reference evidence="3 4" key="1">
    <citation type="submission" date="2018-06" db="EMBL/GenBank/DDBJ databases">
        <title>Genomic Encyclopedia of Archaeal and Bacterial Type Strains, Phase II (KMG-II): from individual species to whole genera.</title>
        <authorList>
            <person name="Goeker M."/>
        </authorList>
    </citation>
    <scope>NUCLEOTIDE SEQUENCE [LARGE SCALE GENOMIC DNA]</scope>
    <source>
        <strain evidence="3 4">DSM 21851</strain>
    </source>
</reference>
<dbReference type="InterPro" id="IPR036188">
    <property type="entry name" value="FAD/NAD-bd_sf"/>
</dbReference>
<accession>A0A327WG16</accession>
<evidence type="ECO:0000313" key="4">
    <source>
        <dbReference type="Proteomes" id="UP000248790"/>
    </source>
</evidence>
<dbReference type="PANTHER" id="PTHR43563">
    <property type="entry name" value="AMINE OXIDASE"/>
    <property type="match status" value="1"/>
</dbReference>
<dbReference type="OrthoDB" id="56323at2"/>
<gene>
    <name evidence="3" type="ORF">LX87_05637</name>
</gene>
<dbReference type="SUPFAM" id="SSF54373">
    <property type="entry name" value="FAD-linked reductases, C-terminal domain"/>
    <property type="match status" value="1"/>
</dbReference>
<dbReference type="Gene3D" id="3.50.50.60">
    <property type="entry name" value="FAD/NAD(P)-binding domain"/>
    <property type="match status" value="2"/>
</dbReference>
<dbReference type="InterPro" id="IPR050703">
    <property type="entry name" value="Flavin_MAO"/>
</dbReference>
<dbReference type="RefSeq" id="WP_111631619.1">
    <property type="nucleotide sequence ID" value="NZ_QLMC01000020.1"/>
</dbReference>
<keyword evidence="4" id="KW-1185">Reference proteome</keyword>
<organism evidence="3 4">
    <name type="scientific">Larkinella arboricola</name>
    <dbReference type="NCBI Taxonomy" id="643671"/>
    <lineage>
        <taxon>Bacteria</taxon>
        <taxon>Pseudomonadati</taxon>
        <taxon>Bacteroidota</taxon>
        <taxon>Cytophagia</taxon>
        <taxon>Cytophagales</taxon>
        <taxon>Spirosomataceae</taxon>
        <taxon>Larkinella</taxon>
    </lineage>
</organism>
<dbReference type="Proteomes" id="UP000248790">
    <property type="component" value="Unassembled WGS sequence"/>
</dbReference>
<proteinExistence type="inferred from homology"/>
<evidence type="ECO:0000313" key="3">
    <source>
        <dbReference type="EMBL" id="RAJ89868.1"/>
    </source>
</evidence>